<proteinExistence type="predicted"/>
<protein>
    <submittedName>
        <fullName evidence="1">Transcriptional regulator</fullName>
    </submittedName>
</protein>
<dbReference type="Proteomes" id="UP000767446">
    <property type="component" value="Unassembled WGS sequence"/>
</dbReference>
<dbReference type="AlphaFoldDB" id="A0A941JRD3"/>
<evidence type="ECO:0000313" key="2">
    <source>
        <dbReference type="Proteomes" id="UP000767446"/>
    </source>
</evidence>
<dbReference type="EMBL" id="JADQBC010000010">
    <property type="protein sequence ID" value="MBR8826766.1"/>
    <property type="molecule type" value="Genomic_DNA"/>
</dbReference>
<accession>A0A941JRD3</accession>
<name>A0A941JRD3_9CHRO</name>
<sequence length="127" mass="14848">MTTGLEKFSNYYLNLITSFPPRPISNEQELIATQKQINKILDKEKLTKDDEDYLKLLGILVYEYENKHESIPQLERLELLKAILEEDNLQPQDLLSIFESEAVVLDILEGKIQMTDEAFNQLKNNYL</sequence>
<gene>
    <name evidence="1" type="ORF">DSM107014_02490</name>
</gene>
<reference evidence="1" key="1">
    <citation type="submission" date="2021-02" db="EMBL/GenBank/DDBJ databases">
        <title>Metagenome analyses of Stigonema ocellatum DSM 106950, Chlorogloea purpurea SAG 13.99 and Gomphosphaeria aponina DSM 107014.</title>
        <authorList>
            <person name="Marter P."/>
            <person name="Huang S."/>
        </authorList>
    </citation>
    <scope>NUCLEOTIDE SEQUENCE</scope>
    <source>
        <strain evidence="1">JP213</strain>
    </source>
</reference>
<organism evidence="1 2">
    <name type="scientific">Gomphosphaeria aponina SAG 52.96 = DSM 107014</name>
    <dbReference type="NCBI Taxonomy" id="1521640"/>
    <lineage>
        <taxon>Bacteria</taxon>
        <taxon>Bacillati</taxon>
        <taxon>Cyanobacteriota</taxon>
        <taxon>Cyanophyceae</taxon>
        <taxon>Oscillatoriophycideae</taxon>
        <taxon>Chroococcales</taxon>
        <taxon>Gomphosphaeriaceae</taxon>
        <taxon>Gomphosphaeria</taxon>
    </lineage>
</organism>
<evidence type="ECO:0000313" key="1">
    <source>
        <dbReference type="EMBL" id="MBR8826766.1"/>
    </source>
</evidence>
<comment type="caution">
    <text evidence="1">The sequence shown here is derived from an EMBL/GenBank/DDBJ whole genome shotgun (WGS) entry which is preliminary data.</text>
</comment>